<keyword evidence="1" id="KW-1133">Transmembrane helix</keyword>
<dbReference type="AlphaFoldDB" id="A0A6J7E216"/>
<protein>
    <submittedName>
        <fullName evidence="2">Unannotated protein</fullName>
    </submittedName>
</protein>
<organism evidence="2">
    <name type="scientific">freshwater metagenome</name>
    <dbReference type="NCBI Taxonomy" id="449393"/>
    <lineage>
        <taxon>unclassified sequences</taxon>
        <taxon>metagenomes</taxon>
        <taxon>ecological metagenomes</taxon>
    </lineage>
</organism>
<dbReference type="EMBL" id="CAFBLQ010000094">
    <property type="protein sequence ID" value="CAB4874884.1"/>
    <property type="molecule type" value="Genomic_DNA"/>
</dbReference>
<feature type="transmembrane region" description="Helical" evidence="1">
    <location>
        <begin position="124"/>
        <end position="144"/>
    </location>
</feature>
<reference evidence="2" key="1">
    <citation type="submission" date="2020-05" db="EMBL/GenBank/DDBJ databases">
        <authorList>
            <person name="Chiriac C."/>
            <person name="Salcher M."/>
            <person name="Ghai R."/>
            <person name="Kavagutti S V."/>
        </authorList>
    </citation>
    <scope>NUCLEOTIDE SEQUENCE</scope>
</reference>
<keyword evidence="1" id="KW-0812">Transmembrane</keyword>
<feature type="transmembrane region" description="Helical" evidence="1">
    <location>
        <begin position="34"/>
        <end position="55"/>
    </location>
</feature>
<keyword evidence="1" id="KW-0472">Membrane</keyword>
<dbReference type="InterPro" id="IPR006750">
    <property type="entry name" value="YdcZ"/>
</dbReference>
<evidence type="ECO:0000313" key="2">
    <source>
        <dbReference type="EMBL" id="CAB4874884.1"/>
    </source>
</evidence>
<name>A0A6J7E216_9ZZZZ</name>
<dbReference type="PANTHER" id="PTHR34821:SF2">
    <property type="entry name" value="INNER MEMBRANE PROTEIN YDCZ"/>
    <property type="match status" value="1"/>
</dbReference>
<gene>
    <name evidence="2" type="ORF">UFOPK3423_00946</name>
</gene>
<evidence type="ECO:0000256" key="1">
    <source>
        <dbReference type="SAM" id="Phobius"/>
    </source>
</evidence>
<proteinExistence type="predicted"/>
<dbReference type="GO" id="GO:0005886">
    <property type="term" value="C:plasma membrane"/>
    <property type="evidence" value="ECO:0007669"/>
    <property type="project" value="TreeGrafter"/>
</dbReference>
<feature type="transmembrane region" description="Helical" evidence="1">
    <location>
        <begin position="67"/>
        <end position="86"/>
    </location>
</feature>
<dbReference type="Pfam" id="PF04657">
    <property type="entry name" value="DMT_YdcZ"/>
    <property type="match status" value="1"/>
</dbReference>
<sequence>MDRLSATLLMTGAGAALATQAPINLRLARSIGTWPAALVSFTVGALVLFVICVVAGRLTNFSGVGGAPWWAFVGGAIGAALVTSTISTVGTLGAGGIAATAIAGQLTASVVIDRFGLFGLRSSALTLGKVAGILLLALGAWLILRER</sequence>
<feature type="transmembrane region" description="Helical" evidence="1">
    <location>
        <begin position="92"/>
        <end position="112"/>
    </location>
</feature>
<accession>A0A6J7E216</accession>
<dbReference type="PANTHER" id="PTHR34821">
    <property type="entry name" value="INNER MEMBRANE PROTEIN YDCZ"/>
    <property type="match status" value="1"/>
</dbReference>